<keyword evidence="2" id="KW-1133">Transmembrane helix</keyword>
<name>A0A395GNS0_9EURO</name>
<sequence>MYSPASQSEASPLTARVGLVFIILAAVIFITLIATFVILRIHRGPNTSWGTFFTRQPIPKRRHVSPDPESCQKDRHKNIISPVPTARLPRSPLHKELHIETRPIPATSTRSSLPPKPIRNMSEAPKKNEKLQIQPLRPNRRRASTRSSGAIPCRLYPPSEFSVPDSPVIVLPSPSDLQKFRINVR</sequence>
<feature type="transmembrane region" description="Helical" evidence="2">
    <location>
        <begin position="20"/>
        <end position="39"/>
    </location>
</feature>
<accession>A0A395GNS0</accession>
<evidence type="ECO:0000313" key="4">
    <source>
        <dbReference type="Proteomes" id="UP000249402"/>
    </source>
</evidence>
<organism evidence="3 4">
    <name type="scientific">Aspergillus ibericus CBS 121593</name>
    <dbReference type="NCBI Taxonomy" id="1448316"/>
    <lineage>
        <taxon>Eukaryota</taxon>
        <taxon>Fungi</taxon>
        <taxon>Dikarya</taxon>
        <taxon>Ascomycota</taxon>
        <taxon>Pezizomycotina</taxon>
        <taxon>Eurotiomycetes</taxon>
        <taxon>Eurotiomycetidae</taxon>
        <taxon>Eurotiales</taxon>
        <taxon>Aspergillaceae</taxon>
        <taxon>Aspergillus</taxon>
        <taxon>Aspergillus subgen. Circumdati</taxon>
    </lineage>
</organism>
<gene>
    <name evidence="3" type="ORF">BO80DRAFT_199075</name>
</gene>
<dbReference type="AlphaFoldDB" id="A0A395GNS0"/>
<dbReference type="EMBL" id="KZ824466">
    <property type="protein sequence ID" value="RAK97150.1"/>
    <property type="molecule type" value="Genomic_DNA"/>
</dbReference>
<feature type="region of interest" description="Disordered" evidence="1">
    <location>
        <begin position="59"/>
        <end position="151"/>
    </location>
</feature>
<evidence type="ECO:0000256" key="1">
    <source>
        <dbReference type="SAM" id="MobiDB-lite"/>
    </source>
</evidence>
<dbReference type="Proteomes" id="UP000249402">
    <property type="component" value="Unassembled WGS sequence"/>
</dbReference>
<proteinExistence type="predicted"/>
<keyword evidence="4" id="KW-1185">Reference proteome</keyword>
<keyword evidence="2" id="KW-0812">Transmembrane</keyword>
<evidence type="ECO:0000256" key="2">
    <source>
        <dbReference type="SAM" id="Phobius"/>
    </source>
</evidence>
<dbReference type="GeneID" id="37219051"/>
<dbReference type="RefSeq" id="XP_025571478.1">
    <property type="nucleotide sequence ID" value="XM_025714186.1"/>
</dbReference>
<keyword evidence="2" id="KW-0472">Membrane</keyword>
<evidence type="ECO:0000313" key="3">
    <source>
        <dbReference type="EMBL" id="RAK97150.1"/>
    </source>
</evidence>
<reference evidence="3 4" key="1">
    <citation type="submission" date="2018-02" db="EMBL/GenBank/DDBJ databases">
        <title>The genomes of Aspergillus section Nigri reveals drivers in fungal speciation.</title>
        <authorList>
            <consortium name="DOE Joint Genome Institute"/>
            <person name="Vesth T.C."/>
            <person name="Nybo J."/>
            <person name="Theobald S."/>
            <person name="Brandl J."/>
            <person name="Frisvad J.C."/>
            <person name="Nielsen K.F."/>
            <person name="Lyhne E.K."/>
            <person name="Kogle M.E."/>
            <person name="Kuo A."/>
            <person name="Riley R."/>
            <person name="Clum A."/>
            <person name="Nolan M."/>
            <person name="Lipzen A."/>
            <person name="Salamov A."/>
            <person name="Henrissat B."/>
            <person name="Wiebenga A."/>
            <person name="De vries R.P."/>
            <person name="Grigoriev I.V."/>
            <person name="Mortensen U.H."/>
            <person name="Andersen M.R."/>
            <person name="Baker S.E."/>
        </authorList>
    </citation>
    <scope>NUCLEOTIDE SEQUENCE [LARGE SCALE GENOMIC DNA]</scope>
    <source>
        <strain evidence="3 4">CBS 121593</strain>
    </source>
</reference>
<protein>
    <submittedName>
        <fullName evidence="3">Uncharacterized protein</fullName>
    </submittedName>
</protein>
<dbReference type="VEuPathDB" id="FungiDB:BO80DRAFT_199075"/>
<dbReference type="OrthoDB" id="4501818at2759"/>
<feature type="compositionally biased region" description="Basic and acidic residues" evidence="1">
    <location>
        <begin position="64"/>
        <end position="73"/>
    </location>
</feature>